<dbReference type="AlphaFoldDB" id="A0A9P3ULR5"/>
<comment type="caution">
    <text evidence="1">The sequence shown here is derived from an EMBL/GenBank/DDBJ whole genome shotgun (WGS) entry which is preliminary data.</text>
</comment>
<organism evidence="1 2">
    <name type="scientific">Lyophyllum shimeji</name>
    <name type="common">Hon-shimeji</name>
    <name type="synonym">Tricholoma shimeji</name>
    <dbReference type="NCBI Taxonomy" id="47721"/>
    <lineage>
        <taxon>Eukaryota</taxon>
        <taxon>Fungi</taxon>
        <taxon>Dikarya</taxon>
        <taxon>Basidiomycota</taxon>
        <taxon>Agaricomycotina</taxon>
        <taxon>Agaricomycetes</taxon>
        <taxon>Agaricomycetidae</taxon>
        <taxon>Agaricales</taxon>
        <taxon>Tricholomatineae</taxon>
        <taxon>Lyophyllaceae</taxon>
        <taxon>Lyophyllum</taxon>
    </lineage>
</organism>
<name>A0A9P3ULR5_LYOSH</name>
<gene>
    <name evidence="1" type="ORF">LshimejAT787_0409640</name>
</gene>
<dbReference type="EMBL" id="BRPK01000004">
    <property type="protein sequence ID" value="GLB37913.1"/>
    <property type="molecule type" value="Genomic_DNA"/>
</dbReference>
<sequence length="90" mass="9982">MVITDSAKFRPMQTVGHCFAQTNSVVKRDRPRTGLVSKGPPIRHVDFILKGPYGLSWISSNKRAICPELTSAHMGDAKCQQFVTATSIRH</sequence>
<evidence type="ECO:0000313" key="2">
    <source>
        <dbReference type="Proteomes" id="UP001063166"/>
    </source>
</evidence>
<reference evidence="1" key="1">
    <citation type="submission" date="2022-07" db="EMBL/GenBank/DDBJ databases">
        <title>The genome of Lyophyllum shimeji provides insight into the initial evolution of ectomycorrhizal fungal genome.</title>
        <authorList>
            <person name="Kobayashi Y."/>
            <person name="Shibata T."/>
            <person name="Hirakawa H."/>
            <person name="Shigenobu S."/>
            <person name="Nishiyama T."/>
            <person name="Yamada A."/>
            <person name="Hasebe M."/>
            <person name="Kawaguchi M."/>
        </authorList>
    </citation>
    <scope>NUCLEOTIDE SEQUENCE</scope>
    <source>
        <strain evidence="1">AT787</strain>
    </source>
</reference>
<dbReference type="Proteomes" id="UP001063166">
    <property type="component" value="Unassembled WGS sequence"/>
</dbReference>
<evidence type="ECO:0000313" key="1">
    <source>
        <dbReference type="EMBL" id="GLB37913.1"/>
    </source>
</evidence>
<accession>A0A9P3ULR5</accession>
<keyword evidence="2" id="KW-1185">Reference proteome</keyword>
<proteinExistence type="predicted"/>
<protein>
    <submittedName>
        <fullName evidence="1">Uncharacterized protein</fullName>
    </submittedName>
</protein>